<feature type="region of interest" description="Disordered" evidence="1">
    <location>
        <begin position="357"/>
        <end position="640"/>
    </location>
</feature>
<feature type="region of interest" description="Disordered" evidence="1">
    <location>
        <begin position="776"/>
        <end position="850"/>
    </location>
</feature>
<dbReference type="Ensembl" id="ENSSFOT00015002714.2">
    <property type="protein sequence ID" value="ENSSFOP00015002669.2"/>
    <property type="gene ID" value="ENSSFOG00015001788.2"/>
</dbReference>
<reference evidence="3" key="2">
    <citation type="submission" date="2025-08" db="UniProtKB">
        <authorList>
            <consortium name="Ensembl"/>
        </authorList>
    </citation>
    <scope>IDENTIFICATION</scope>
</reference>
<feature type="compositionally biased region" description="Low complexity" evidence="1">
    <location>
        <begin position="543"/>
        <end position="558"/>
    </location>
</feature>
<reference evidence="3" key="3">
    <citation type="submission" date="2025-09" db="UniProtKB">
        <authorList>
            <consortium name="Ensembl"/>
        </authorList>
    </citation>
    <scope>IDENTIFICATION</scope>
</reference>
<dbReference type="InterPro" id="IPR001715">
    <property type="entry name" value="CH_dom"/>
</dbReference>
<dbReference type="Proteomes" id="UP000694397">
    <property type="component" value="Chromosome 19"/>
</dbReference>
<dbReference type="Gene3D" id="1.10.418.10">
    <property type="entry name" value="Calponin-like domain"/>
    <property type="match status" value="1"/>
</dbReference>
<feature type="domain" description="Calponin-homology (CH)" evidence="2">
    <location>
        <begin position="966"/>
        <end position="1047"/>
    </location>
</feature>
<feature type="compositionally biased region" description="Low complexity" evidence="1">
    <location>
        <begin position="180"/>
        <end position="189"/>
    </location>
</feature>
<feature type="compositionally biased region" description="Basic and acidic residues" evidence="1">
    <location>
        <begin position="470"/>
        <end position="479"/>
    </location>
</feature>
<dbReference type="AlphaFoldDB" id="A0A8C9R0S7"/>
<dbReference type="InterPro" id="IPR022189">
    <property type="entry name" value="SMTN"/>
</dbReference>
<accession>A0A8C9R0S7</accession>
<feature type="region of interest" description="Disordered" evidence="1">
    <location>
        <begin position="713"/>
        <end position="737"/>
    </location>
</feature>
<dbReference type="Pfam" id="PF00307">
    <property type="entry name" value="CH"/>
    <property type="match status" value="1"/>
</dbReference>
<dbReference type="InterPro" id="IPR050540">
    <property type="entry name" value="F-actin_Monoox_Mical"/>
</dbReference>
<feature type="compositionally biased region" description="Polar residues" evidence="1">
    <location>
        <begin position="501"/>
        <end position="511"/>
    </location>
</feature>
<evidence type="ECO:0000313" key="4">
    <source>
        <dbReference type="Proteomes" id="UP000694397"/>
    </source>
</evidence>
<name>A0A8C9R0S7_SCLFO</name>
<dbReference type="SUPFAM" id="SSF47576">
    <property type="entry name" value="Calponin-homology domain, CH-domain"/>
    <property type="match status" value="1"/>
</dbReference>
<feature type="compositionally biased region" description="Basic and acidic residues" evidence="1">
    <location>
        <begin position="128"/>
        <end position="142"/>
    </location>
</feature>
<feature type="compositionally biased region" description="Basic and acidic residues" evidence="1">
    <location>
        <begin position="782"/>
        <end position="804"/>
    </location>
</feature>
<dbReference type="PROSITE" id="PS50021">
    <property type="entry name" value="CH"/>
    <property type="match status" value="1"/>
</dbReference>
<dbReference type="Pfam" id="PF12510">
    <property type="entry name" value="Smoothelin"/>
    <property type="match status" value="3"/>
</dbReference>
<dbReference type="SMART" id="SM00033">
    <property type="entry name" value="CH"/>
    <property type="match status" value="1"/>
</dbReference>
<gene>
    <name evidence="3" type="primary">SMTN</name>
</gene>
<proteinExistence type="predicted"/>
<dbReference type="GeneTree" id="ENSGT00940000161655"/>
<dbReference type="PANTHER" id="PTHR23167:SF52">
    <property type="entry name" value="SMOOTHELIN"/>
    <property type="match status" value="1"/>
</dbReference>
<feature type="compositionally biased region" description="Basic and acidic residues" evidence="1">
    <location>
        <begin position="440"/>
        <end position="460"/>
    </location>
</feature>
<feature type="compositionally biased region" description="Low complexity" evidence="1">
    <location>
        <begin position="841"/>
        <end position="850"/>
    </location>
</feature>
<feature type="compositionally biased region" description="Basic and acidic residues" evidence="1">
    <location>
        <begin position="512"/>
        <end position="528"/>
    </location>
</feature>
<dbReference type="FunFam" id="1.10.418.10:FF:000149">
    <property type="entry name" value="Smoothelin-like 1"/>
    <property type="match status" value="1"/>
</dbReference>
<evidence type="ECO:0000313" key="3">
    <source>
        <dbReference type="Ensembl" id="ENSSFOP00015002669.2"/>
    </source>
</evidence>
<protein>
    <submittedName>
        <fullName evidence="3">Smoothelin</fullName>
    </submittedName>
</protein>
<feature type="compositionally biased region" description="Low complexity" evidence="1">
    <location>
        <begin position="869"/>
        <end position="884"/>
    </location>
</feature>
<sequence length="1047" mass="113823">MSSGKYTALDEPTLRTMLEGTMNLDERRLIRSAIRELRQREIEEMQAALASKRFRATSLHLLEDKENRRRSDSSDSLDLLSGKLQAIQDIEELTGLLRGTSEYEERKLIRAAIRQLRDKELQSAVEKARALSRRDRTSERHSSLTSVDPDAESLGEREQIRSQIRELRSQQSQSRELHQTGSTGSSTTGMTLVLDTLGKEESSGSMGTHDCLGSGTTDSDRAVTQHQRETLGDSDPSLGSALSRPGLDSEASENSFGFSTRATLGFEAPGCSVSAVSRACLDLGVSEHSVNSATRARLDSGASESSAGSQSCLLYTLDCGTCDTDPLPQLQQPLDSGEPEGGSDLRTSALSQEMPSLQLAPVEEPAVTESSSSSSSDSESENHSHVSSGPAAGPSDDSSTTDTDREQPDGAVFSRKVPGAHNGLLNGSLKARNNGQDQKIWSKDTPLRKNKDPAVDKKDPVVSSFSRASSIRDRMRKFTEPAPSMAAPTRASLKNGVLLSTRGQSPVSKVTQRFEETALSKPQQDRGPEAGAPQQKEREHFVSCRTSSATSSSSLSESAGVPLQRRMGVKKGPSSRPLVAFPQHPTSSQSQSPGGGTLEEPERQRPALATPDENGSVLASEAVGDSVSQSKGEGDPDMKTFLTIEIKDGRNTPADSMAPRITSSAAANRAELTLGLRPTPFKISSSGVSSSMAFKVDGEPTVATEPAFVTAPSARAASEAPTVSNGSSEVKTEERTGKLTAEQLAAIEDEEVLDRMLDESKDFDERKMIRAAMRELRKRKRDQRERERESRLQDLRQQREERFQKGRPGGGAGEVVVKKVEKSADGSTLSQVTKTDRFAQSSDGSRSSRSTILETSYVQKFDKGTVQTKSYSYTSSSSSSTTKKVGSVFDREDDSAHSSQAALERRQAEKRKELMRAQTLPKTSAMQSRRAMIEKLEKESGGPANPAVARVNKVQRSTSFGVPNANSIKQMLLDWCRAKTRSYENVDIQNFSSSWSDGMAFCALVHNFFPEAFDYSALSPSNRRQNFEMAFKTAESTFYLYGGKKDI</sequence>
<feature type="region of interest" description="Disordered" evidence="1">
    <location>
        <begin position="869"/>
        <end position="909"/>
    </location>
</feature>
<dbReference type="OrthoDB" id="10017054at2759"/>
<dbReference type="InterPro" id="IPR036872">
    <property type="entry name" value="CH_dom_sf"/>
</dbReference>
<feature type="compositionally biased region" description="Basic and acidic residues" evidence="1">
    <location>
        <begin position="154"/>
        <end position="168"/>
    </location>
</feature>
<organism evidence="3 4">
    <name type="scientific">Scleropages formosus</name>
    <name type="common">Asian bonytongue</name>
    <name type="synonym">Osteoglossum formosum</name>
    <dbReference type="NCBI Taxonomy" id="113540"/>
    <lineage>
        <taxon>Eukaryota</taxon>
        <taxon>Metazoa</taxon>
        <taxon>Chordata</taxon>
        <taxon>Craniata</taxon>
        <taxon>Vertebrata</taxon>
        <taxon>Euteleostomi</taxon>
        <taxon>Actinopterygii</taxon>
        <taxon>Neopterygii</taxon>
        <taxon>Teleostei</taxon>
        <taxon>Osteoglossocephala</taxon>
        <taxon>Osteoglossomorpha</taxon>
        <taxon>Osteoglossiformes</taxon>
        <taxon>Osteoglossidae</taxon>
        <taxon>Scleropages</taxon>
    </lineage>
</organism>
<feature type="compositionally biased region" description="Low complexity" evidence="1">
    <location>
        <begin position="582"/>
        <end position="592"/>
    </location>
</feature>
<feature type="compositionally biased region" description="Basic and acidic residues" evidence="1">
    <location>
        <begin position="218"/>
        <end position="231"/>
    </location>
</feature>
<evidence type="ECO:0000256" key="1">
    <source>
        <dbReference type="SAM" id="MobiDB-lite"/>
    </source>
</evidence>
<evidence type="ECO:0000259" key="2">
    <source>
        <dbReference type="PROSITE" id="PS50021"/>
    </source>
</evidence>
<feature type="region of interest" description="Disordered" evidence="1">
    <location>
        <begin position="128"/>
        <end position="254"/>
    </location>
</feature>
<dbReference type="PANTHER" id="PTHR23167">
    <property type="entry name" value="CALPONIN HOMOLOGY DOMAIN-CONTAINING PROTEIN DDB_G0272472-RELATED"/>
    <property type="match status" value="1"/>
</dbReference>
<reference evidence="3 4" key="1">
    <citation type="submission" date="2019-04" db="EMBL/GenBank/DDBJ databases">
        <authorList>
            <consortium name="Wellcome Sanger Institute Data Sharing"/>
        </authorList>
    </citation>
    <scope>NUCLEOTIDE SEQUENCE [LARGE SCALE GENOMIC DNA]</scope>
</reference>
<keyword evidence="4" id="KW-1185">Reference proteome</keyword>